<sequence>MTIAVDDIITLVTLVIVFAPVVLNLVKYLGAATHSKAVVTLAERALIIVSSLDNMLVTNTSKKKEALDKLLSYASETGVKLTSEQASDYIEHAVQELRRLQQSQTSEVTDNGSEEK</sequence>
<accession>A0A8S5LSB7</accession>
<feature type="transmembrane region" description="Helical" evidence="1">
    <location>
        <begin position="6"/>
        <end position="26"/>
    </location>
</feature>
<evidence type="ECO:0000313" key="2">
    <source>
        <dbReference type="EMBL" id="DAD72846.1"/>
    </source>
</evidence>
<dbReference type="InterPro" id="IPR010026">
    <property type="entry name" value="Phage_holin_LL-H"/>
</dbReference>
<reference evidence="2" key="1">
    <citation type="journal article" date="2021" name="Proc. Natl. Acad. Sci. U.S.A.">
        <title>A Catalog of Tens of Thousands of Viruses from Human Metagenomes Reveals Hidden Associations with Chronic Diseases.</title>
        <authorList>
            <person name="Tisza M.J."/>
            <person name="Buck C.B."/>
        </authorList>
    </citation>
    <scope>NUCLEOTIDE SEQUENCE</scope>
    <source>
        <strain evidence="2">CtYBm1</strain>
    </source>
</reference>
<evidence type="ECO:0000256" key="1">
    <source>
        <dbReference type="SAM" id="Phobius"/>
    </source>
</evidence>
<keyword evidence="1" id="KW-0472">Membrane</keyword>
<protein>
    <submittedName>
        <fullName evidence="2">Holin</fullName>
    </submittedName>
</protein>
<keyword evidence="1" id="KW-0812">Transmembrane</keyword>
<keyword evidence="1" id="KW-1133">Transmembrane helix</keyword>
<organism evidence="2">
    <name type="scientific">Siphoviridae sp. ctYBm1</name>
    <dbReference type="NCBI Taxonomy" id="2826374"/>
    <lineage>
        <taxon>Viruses</taxon>
        <taxon>Duplodnaviria</taxon>
        <taxon>Heunggongvirae</taxon>
        <taxon>Uroviricota</taxon>
        <taxon>Caudoviricetes</taxon>
    </lineage>
</organism>
<dbReference type="Pfam" id="PF09682">
    <property type="entry name" value="Phage_holin_6_1"/>
    <property type="match status" value="1"/>
</dbReference>
<proteinExistence type="predicted"/>
<dbReference type="EMBL" id="BK014726">
    <property type="protein sequence ID" value="DAD72846.1"/>
    <property type="molecule type" value="Genomic_DNA"/>
</dbReference>
<name>A0A8S5LSB7_9CAUD</name>